<reference evidence="16 17" key="2">
    <citation type="journal article" date="2011" name="PLoS Genet.">
        <title>Caenorhabditis briggsae recombinant inbred line genotypes reveal inter-strain incompatibility and the evolution of recombination.</title>
        <authorList>
            <person name="Ross J.A."/>
            <person name="Koboldt D.C."/>
            <person name="Staisch J.E."/>
            <person name="Chamberlin H.M."/>
            <person name="Gupta B.P."/>
            <person name="Miller R.D."/>
            <person name="Baird S.E."/>
            <person name="Haag E.S."/>
        </authorList>
    </citation>
    <scope>NUCLEOTIDE SEQUENCE [LARGE SCALE GENOMIC DNA]</scope>
    <source>
        <strain evidence="16 17">AF16</strain>
    </source>
</reference>
<dbReference type="GO" id="GO:0004930">
    <property type="term" value="F:G protein-coupled receptor activity"/>
    <property type="evidence" value="ECO:0007669"/>
    <property type="project" value="UniProtKB-KW"/>
</dbReference>
<evidence type="ECO:0000313" key="17">
    <source>
        <dbReference type="Proteomes" id="UP000008549"/>
    </source>
</evidence>
<feature type="transmembrane region" description="Helical" evidence="13">
    <location>
        <begin position="6"/>
        <end position="31"/>
    </location>
</feature>
<keyword evidence="4" id="KW-0479">Metal-binding</keyword>
<dbReference type="WormBase" id="CBG15729">
    <property type="protein sequence ID" value="CBP38178"/>
    <property type="gene ID" value="WBGene00035874"/>
    <property type="gene designation" value="Cbr-npr-30"/>
</dbReference>
<dbReference type="EMBL" id="HE600979">
    <property type="protein sequence ID" value="CAP33904.2"/>
    <property type="molecule type" value="Genomic_DNA"/>
</dbReference>
<evidence type="ECO:0000256" key="3">
    <source>
        <dbReference type="ARBA" id="ARBA00022692"/>
    </source>
</evidence>
<dbReference type="GO" id="GO:0005886">
    <property type="term" value="C:plasma membrane"/>
    <property type="evidence" value="ECO:0007669"/>
    <property type="project" value="UniProtKB-SubCell"/>
</dbReference>
<evidence type="ECO:0000259" key="14">
    <source>
        <dbReference type="PROSITE" id="PS50089"/>
    </source>
</evidence>
<evidence type="ECO:0000256" key="12">
    <source>
        <dbReference type="PROSITE-ProRule" id="PRU00175"/>
    </source>
</evidence>
<dbReference type="GO" id="GO:0008270">
    <property type="term" value="F:zinc ion binding"/>
    <property type="evidence" value="ECO:0007669"/>
    <property type="project" value="UniProtKB-KW"/>
</dbReference>
<gene>
    <name evidence="18" type="primary">npr-30</name>
    <name evidence="16 18" type="ORF">CBG15729</name>
    <name evidence="16" type="ORF">CBG_15729</name>
</gene>
<dbReference type="InterPro" id="IPR017907">
    <property type="entry name" value="Znf_RING_CS"/>
</dbReference>
<dbReference type="SMART" id="SM00184">
    <property type="entry name" value="RING"/>
    <property type="match status" value="1"/>
</dbReference>
<dbReference type="InterPro" id="IPR017452">
    <property type="entry name" value="GPCR_Rhodpsn_7TM"/>
</dbReference>
<evidence type="ECO:0000259" key="15">
    <source>
        <dbReference type="PROSITE" id="PS50262"/>
    </source>
</evidence>
<feature type="transmembrane region" description="Helical" evidence="13">
    <location>
        <begin position="247"/>
        <end position="269"/>
    </location>
</feature>
<keyword evidence="7 13" id="KW-1133">Transmembrane helix</keyword>
<dbReference type="InParanoid" id="A8XMM8"/>
<feature type="domain" description="G-protein coupled receptors family 1 profile" evidence="15">
    <location>
        <begin position="28"/>
        <end position="298"/>
    </location>
</feature>
<comment type="subcellular location">
    <subcellularLocation>
        <location evidence="1">Cell membrane</location>
        <topology evidence="1">Multi-pass membrane protein</topology>
    </subcellularLocation>
</comment>
<evidence type="ECO:0000313" key="16">
    <source>
        <dbReference type="EMBL" id="CAP33904.2"/>
    </source>
</evidence>
<evidence type="ECO:0000256" key="1">
    <source>
        <dbReference type="ARBA" id="ARBA00004651"/>
    </source>
</evidence>
<keyword evidence="10" id="KW-0675">Receptor</keyword>
<organism evidence="16 17">
    <name type="scientific">Caenorhabditis briggsae</name>
    <dbReference type="NCBI Taxonomy" id="6238"/>
    <lineage>
        <taxon>Eukaryota</taxon>
        <taxon>Metazoa</taxon>
        <taxon>Ecdysozoa</taxon>
        <taxon>Nematoda</taxon>
        <taxon>Chromadorea</taxon>
        <taxon>Rhabditida</taxon>
        <taxon>Rhabditina</taxon>
        <taxon>Rhabditomorpha</taxon>
        <taxon>Rhabditoidea</taxon>
        <taxon>Rhabditidae</taxon>
        <taxon>Peloderinae</taxon>
        <taxon>Caenorhabditis</taxon>
    </lineage>
</organism>
<evidence type="ECO:0000256" key="2">
    <source>
        <dbReference type="ARBA" id="ARBA00022475"/>
    </source>
</evidence>
<dbReference type="InterPro" id="IPR013083">
    <property type="entry name" value="Znf_RING/FYVE/PHD"/>
</dbReference>
<keyword evidence="11" id="KW-0807">Transducer</keyword>
<dbReference type="PANTHER" id="PTHR24229">
    <property type="entry name" value="NEUROPEPTIDES RECEPTOR"/>
    <property type="match status" value="1"/>
</dbReference>
<keyword evidence="17" id="KW-1185">Reference proteome</keyword>
<feature type="transmembrane region" description="Helical" evidence="13">
    <location>
        <begin position="129"/>
        <end position="158"/>
    </location>
</feature>
<evidence type="ECO:0000313" key="18">
    <source>
        <dbReference type="WormBase" id="CBG15729"/>
    </source>
</evidence>
<evidence type="ECO:0000256" key="11">
    <source>
        <dbReference type="ARBA" id="ARBA00023224"/>
    </source>
</evidence>
<dbReference type="STRING" id="6238.A8XMM8"/>
<feature type="transmembrane region" description="Helical" evidence="13">
    <location>
        <begin position="275"/>
        <end position="301"/>
    </location>
</feature>
<evidence type="ECO:0000256" key="5">
    <source>
        <dbReference type="ARBA" id="ARBA00022771"/>
    </source>
</evidence>
<evidence type="ECO:0000256" key="9">
    <source>
        <dbReference type="ARBA" id="ARBA00023136"/>
    </source>
</evidence>
<evidence type="ECO:0000256" key="8">
    <source>
        <dbReference type="ARBA" id="ARBA00023040"/>
    </source>
</evidence>
<reference evidence="16 17" key="1">
    <citation type="journal article" date="2003" name="PLoS Biol.">
        <title>The genome sequence of Caenorhabditis briggsae: a platform for comparative genomics.</title>
        <authorList>
            <person name="Stein L.D."/>
            <person name="Bao Z."/>
            <person name="Blasiar D."/>
            <person name="Blumenthal T."/>
            <person name="Brent M.R."/>
            <person name="Chen N."/>
            <person name="Chinwalla A."/>
            <person name="Clarke L."/>
            <person name="Clee C."/>
            <person name="Coghlan A."/>
            <person name="Coulson A."/>
            <person name="D'Eustachio P."/>
            <person name="Fitch D.H."/>
            <person name="Fulton L.A."/>
            <person name="Fulton R.E."/>
            <person name="Griffiths-Jones S."/>
            <person name="Harris T.W."/>
            <person name="Hillier L.W."/>
            <person name="Kamath R."/>
            <person name="Kuwabara P.E."/>
            <person name="Mardis E.R."/>
            <person name="Marra M.A."/>
            <person name="Miner T.L."/>
            <person name="Minx P."/>
            <person name="Mullikin J.C."/>
            <person name="Plumb R.W."/>
            <person name="Rogers J."/>
            <person name="Schein J.E."/>
            <person name="Sohrmann M."/>
            <person name="Spieth J."/>
            <person name="Stajich J.E."/>
            <person name="Wei C."/>
            <person name="Willey D."/>
            <person name="Wilson R.K."/>
            <person name="Durbin R."/>
            <person name="Waterston R.H."/>
        </authorList>
    </citation>
    <scope>NUCLEOTIDE SEQUENCE [LARGE SCALE GENOMIC DNA]</scope>
    <source>
        <strain evidence="16 17">AF16</strain>
    </source>
</reference>
<dbReference type="FunFam" id="1.20.1070.10:FF:000431">
    <property type="entry name" value="NeuroPeptide Receptor family"/>
    <property type="match status" value="1"/>
</dbReference>
<proteinExistence type="predicted"/>
<dbReference type="Gene3D" id="1.20.1070.10">
    <property type="entry name" value="Rhodopsin 7-helix transmembrane proteins"/>
    <property type="match status" value="1"/>
</dbReference>
<dbReference type="Gene3D" id="3.30.40.10">
    <property type="entry name" value="Zinc/RING finger domain, C3HC4 (zinc finger)"/>
    <property type="match status" value="1"/>
</dbReference>
<dbReference type="PRINTS" id="PR00237">
    <property type="entry name" value="GPCRRHODOPSN"/>
</dbReference>
<dbReference type="Pfam" id="PF00001">
    <property type="entry name" value="7tm_1"/>
    <property type="match status" value="1"/>
</dbReference>
<evidence type="ECO:0000256" key="10">
    <source>
        <dbReference type="ARBA" id="ARBA00023170"/>
    </source>
</evidence>
<protein>
    <submittedName>
        <fullName evidence="16">Protein CBG15729</fullName>
    </submittedName>
</protein>
<dbReference type="SUPFAM" id="SSF81321">
    <property type="entry name" value="Family A G protein-coupled receptor-like"/>
    <property type="match status" value="1"/>
</dbReference>
<keyword evidence="9 13" id="KW-0472">Membrane</keyword>
<keyword evidence="2" id="KW-1003">Cell membrane</keyword>
<dbReference type="InterPro" id="IPR001841">
    <property type="entry name" value="Znf_RING"/>
</dbReference>
<dbReference type="HOGENOM" id="CLU_053029_0_0_1"/>
<evidence type="ECO:0000256" key="4">
    <source>
        <dbReference type="ARBA" id="ARBA00022723"/>
    </source>
</evidence>
<dbReference type="InterPro" id="IPR000276">
    <property type="entry name" value="GPCR_Rhodpsn"/>
</dbReference>
<feature type="domain" description="RING-type" evidence="14">
    <location>
        <begin position="395"/>
        <end position="441"/>
    </location>
</feature>
<evidence type="ECO:0000256" key="13">
    <source>
        <dbReference type="SAM" id="Phobius"/>
    </source>
</evidence>
<keyword evidence="5 12" id="KW-0863">Zinc-finger</keyword>
<name>A8XMM8_CAEBR</name>
<dbReference type="CDD" id="cd00637">
    <property type="entry name" value="7tm_classA_rhodopsin-like"/>
    <property type="match status" value="1"/>
</dbReference>
<keyword evidence="8" id="KW-0297">G-protein coupled receptor</keyword>
<feature type="transmembrane region" description="Helical" evidence="13">
    <location>
        <begin position="188"/>
        <end position="210"/>
    </location>
</feature>
<feature type="transmembrane region" description="Helical" evidence="13">
    <location>
        <begin position="51"/>
        <end position="75"/>
    </location>
</feature>
<keyword evidence="3 13" id="KW-0812">Transmembrane</keyword>
<dbReference type="eggNOG" id="KOG3656">
    <property type="taxonomic scope" value="Eukaryota"/>
</dbReference>
<sequence length="480" mass="54660">MNKNDYIILAQTLNTICYVITIAVGIGGNFWVSWKVGVVVMFDKTTVPRKVVSLILFICIADLFVLSHLILYVHFQFYQQWIFGSIVCKSFYIIEVVNKLVIPLALLLISRESYESVKMTSHKCSKKGLAPWTILFRLYAGMAFCAVVMLVISVLIFADTRRYKIPRKGVLNEVTVCSFHPPHPYATIFNVLAFIFGYVLTSAAYVYFYLRVPIILKRRYSSIRTTSSSSNRINCTSILRIRRTVTAFVIVYLVCWTPYWCLFWLLSFFPIANNWMVVVSTFTHLLPYISCTAYPVILTAINKGIRSAHSTIMTSQRKKLMTIRAGAYQMITAQLGFVQTWLRDDQNGGTLAPSLISPRWSSSGSVGISKIHVSSVDVEEDEEPPTTQIFLYPECEICAMEYSKENVPKILTECGHSICSNCVEQLASRYINWYLLCPFCNFDRLVINCALMNIVKDIAKLRGPEPEPEEAPEKSHQENN</sequence>
<evidence type="ECO:0000256" key="7">
    <source>
        <dbReference type="ARBA" id="ARBA00022989"/>
    </source>
</evidence>
<dbReference type="PROSITE" id="PS50089">
    <property type="entry name" value="ZF_RING_2"/>
    <property type="match status" value="1"/>
</dbReference>
<dbReference type="GO" id="GO:0007186">
    <property type="term" value="P:G protein-coupled receptor signaling pathway"/>
    <property type="evidence" value="ECO:0000318"/>
    <property type="project" value="GO_Central"/>
</dbReference>
<dbReference type="Pfam" id="PF14634">
    <property type="entry name" value="zf-RING_5"/>
    <property type="match status" value="1"/>
</dbReference>
<dbReference type="OMA" id="CTAYPVI"/>
<evidence type="ECO:0000256" key="6">
    <source>
        <dbReference type="ARBA" id="ARBA00022833"/>
    </source>
</evidence>
<dbReference type="SUPFAM" id="SSF57850">
    <property type="entry name" value="RING/U-box"/>
    <property type="match status" value="1"/>
</dbReference>
<dbReference type="PROSITE" id="PS50262">
    <property type="entry name" value="G_PROTEIN_RECEP_F1_2"/>
    <property type="match status" value="1"/>
</dbReference>
<accession>A8XMM8</accession>
<dbReference type="AlphaFoldDB" id="A8XMM8"/>
<keyword evidence="6" id="KW-0862">Zinc</keyword>
<feature type="transmembrane region" description="Helical" evidence="13">
    <location>
        <begin position="81"/>
        <end position="109"/>
    </location>
</feature>
<dbReference type="Proteomes" id="UP000008549">
    <property type="component" value="Unassembled WGS sequence"/>
</dbReference>
<dbReference type="PROSITE" id="PS00518">
    <property type="entry name" value="ZF_RING_1"/>
    <property type="match status" value="1"/>
</dbReference>
<dbReference type="FunCoup" id="A8XMM8">
    <property type="interactions" value="56"/>
</dbReference>
<dbReference type="PANTHER" id="PTHR24229:SF40">
    <property type="entry name" value="ALLATOSTATIN C RECEPTOR 1-RELATED"/>
    <property type="match status" value="1"/>
</dbReference>